<protein>
    <recommendedName>
        <fullName evidence="3">Cyclase</fullName>
    </recommendedName>
</protein>
<dbReference type="InterPro" id="IPR037175">
    <property type="entry name" value="KFase_sf"/>
</dbReference>
<dbReference type="Proteomes" id="UP000192448">
    <property type="component" value="Unassembled WGS sequence"/>
</dbReference>
<evidence type="ECO:0008006" key="3">
    <source>
        <dbReference type="Google" id="ProtNLM"/>
    </source>
</evidence>
<name>A0A1X0BA62_9MYCO</name>
<dbReference type="OrthoDB" id="7067800at2"/>
<dbReference type="GO" id="GO:0019441">
    <property type="term" value="P:L-tryptophan catabolic process to kynurenine"/>
    <property type="evidence" value="ECO:0007669"/>
    <property type="project" value="InterPro"/>
</dbReference>
<comment type="caution">
    <text evidence="1">The sequence shown here is derived from an EMBL/GenBank/DDBJ whole genome shotgun (WGS) entry which is preliminary data.</text>
</comment>
<accession>A0A1X0BA62</accession>
<dbReference type="Gene3D" id="3.50.30.50">
    <property type="entry name" value="Putative cyclase"/>
    <property type="match status" value="1"/>
</dbReference>
<dbReference type="AlphaFoldDB" id="A0A1X0BA62"/>
<evidence type="ECO:0000313" key="2">
    <source>
        <dbReference type="Proteomes" id="UP000192448"/>
    </source>
</evidence>
<reference evidence="1 2" key="1">
    <citation type="submission" date="2017-02" db="EMBL/GenBank/DDBJ databases">
        <title>The new phylogeny of genus Mycobacterium.</title>
        <authorList>
            <person name="Tortoli E."/>
            <person name="Trovato A."/>
            <person name="Cirillo D.M."/>
        </authorList>
    </citation>
    <scope>NUCLEOTIDE SEQUENCE [LARGE SCALE GENOMIC DNA]</scope>
    <source>
        <strain evidence="1 2">RW6</strain>
    </source>
</reference>
<evidence type="ECO:0000313" key="1">
    <source>
        <dbReference type="EMBL" id="ORA39200.1"/>
    </source>
</evidence>
<sequence length="229" mass="24888">MPIVDGMDAFPGEPTARFSRFSSVEDETGVEMWNVALFSQLGTHLDAPRHFLPGGATVDDLDLSRCIGPATVFDHTAGPVVQPHHLATREESLRRTRRILVRTGWDAHLNTARYWTDIPELSVAAAEYLVDIGVVFVGFDTPTPSFTDLHAVHRVLLGAGVVITECLVNLAQLSPETWLVCLPLPLVGLDGSPVRAIAMEKRSPSACECGQPTTQRVNDEVNVIVGDGR</sequence>
<dbReference type="RefSeq" id="WP_158087096.1">
    <property type="nucleotide sequence ID" value="NZ_MVHF01000002.1"/>
</dbReference>
<dbReference type="SUPFAM" id="SSF102198">
    <property type="entry name" value="Putative cyclase"/>
    <property type="match status" value="1"/>
</dbReference>
<gene>
    <name evidence="1" type="ORF">BST13_02745</name>
</gene>
<dbReference type="GO" id="GO:0004061">
    <property type="term" value="F:arylformamidase activity"/>
    <property type="evidence" value="ECO:0007669"/>
    <property type="project" value="InterPro"/>
</dbReference>
<organism evidence="1 2">
    <name type="scientific">Mycobacterium aquaticum</name>
    <dbReference type="NCBI Taxonomy" id="1927124"/>
    <lineage>
        <taxon>Bacteria</taxon>
        <taxon>Bacillati</taxon>
        <taxon>Actinomycetota</taxon>
        <taxon>Actinomycetes</taxon>
        <taxon>Mycobacteriales</taxon>
        <taxon>Mycobacteriaceae</taxon>
        <taxon>Mycobacterium</taxon>
    </lineage>
</organism>
<dbReference type="EMBL" id="MVHF01000002">
    <property type="protein sequence ID" value="ORA39200.1"/>
    <property type="molecule type" value="Genomic_DNA"/>
</dbReference>
<keyword evidence="2" id="KW-1185">Reference proteome</keyword>
<dbReference type="Pfam" id="PF04199">
    <property type="entry name" value="Cyclase"/>
    <property type="match status" value="1"/>
</dbReference>
<dbReference type="PANTHER" id="PTHR31118">
    <property type="entry name" value="CYCLASE-LIKE PROTEIN 2"/>
    <property type="match status" value="1"/>
</dbReference>
<proteinExistence type="predicted"/>
<dbReference type="InterPro" id="IPR007325">
    <property type="entry name" value="KFase/CYL"/>
</dbReference>
<dbReference type="PANTHER" id="PTHR31118:SF12">
    <property type="entry name" value="CYCLASE-LIKE PROTEIN 2"/>
    <property type="match status" value="1"/>
</dbReference>
<dbReference type="STRING" id="1927124.BST13_02745"/>